<evidence type="ECO:0000256" key="1">
    <source>
        <dbReference type="ARBA" id="ARBA00023002"/>
    </source>
</evidence>
<proteinExistence type="inferred from homology"/>
<name>A0A1B7T8W9_9ASCO</name>
<comment type="caution">
    <text evidence="4">The sequence shown here is derived from an EMBL/GenBank/DDBJ whole genome shotgun (WGS) entry which is preliminary data.</text>
</comment>
<keyword evidence="1" id="KW-0560">Oxidoreductase</keyword>
<dbReference type="PANTHER" id="PTHR10366:SF564">
    <property type="entry name" value="STEROL-4-ALPHA-CARBOXYLATE 3-DEHYDROGENASE, DECARBOXYLATING"/>
    <property type="match status" value="1"/>
</dbReference>
<evidence type="ECO:0000313" key="5">
    <source>
        <dbReference type="Proteomes" id="UP000092321"/>
    </source>
</evidence>
<accession>A0A1B7T8W9</accession>
<dbReference type="FunFam" id="3.40.50.720:FF:000191">
    <property type="entry name" value="Methylglyoxal reductase (NADPH-dependent)"/>
    <property type="match status" value="1"/>
</dbReference>
<gene>
    <name evidence="4" type="ORF">HANVADRAFT_54070</name>
</gene>
<dbReference type="EMBL" id="LXPE01000202">
    <property type="protein sequence ID" value="OBA25186.1"/>
    <property type="molecule type" value="Genomic_DNA"/>
</dbReference>
<dbReference type="InterPro" id="IPR036291">
    <property type="entry name" value="NAD(P)-bd_dom_sf"/>
</dbReference>
<comment type="similarity">
    <text evidence="2">Belongs to the NAD(P)-dependent epimerase/dehydratase family. Dihydroflavonol-4-reductase subfamily.</text>
</comment>
<evidence type="ECO:0000256" key="2">
    <source>
        <dbReference type="ARBA" id="ARBA00023445"/>
    </source>
</evidence>
<dbReference type="GO" id="GO:0016616">
    <property type="term" value="F:oxidoreductase activity, acting on the CH-OH group of donors, NAD or NADP as acceptor"/>
    <property type="evidence" value="ECO:0007669"/>
    <property type="project" value="TreeGrafter"/>
</dbReference>
<dbReference type="InterPro" id="IPR050425">
    <property type="entry name" value="NAD(P)_dehydrat-like"/>
</dbReference>
<dbReference type="Proteomes" id="UP000092321">
    <property type="component" value="Unassembled WGS sequence"/>
</dbReference>
<dbReference type="OrthoDB" id="2735536at2759"/>
<evidence type="ECO:0000259" key="3">
    <source>
        <dbReference type="Pfam" id="PF01370"/>
    </source>
</evidence>
<feature type="domain" description="NAD-dependent epimerase/dehydratase" evidence="3">
    <location>
        <begin position="9"/>
        <end position="258"/>
    </location>
</feature>
<keyword evidence="5" id="KW-1185">Reference proteome</keyword>
<dbReference type="AlphaFoldDB" id="A0A1B7T8W9"/>
<sequence>MSTPKQTVFLSGATGFIAQHIIKQLLDSKKFKVIGSVRSEKKGNSLAKNFNSPDLSFVYVKDISLETAFDEAFKQYGSEIDYVVHTASPFHFDITDINKDLIIPAKIGSTGIFKASVKYAPNLKHFVVTSSYAAMNDFLKETDHNLHLNEQSWNEMSFDQALENPVFGYCYSKKIAEQTVWDLSKELNVKFGTTAVNPVYVFGPQCFDSSVTKVLNTSCEIVNKFVHINPETEVDESNKASYVDVRDVARAHIEPLLNSEKFNGKRLLMDGGRFGNQSIIDILNEIPQLKGKIPVGTSHRDDDIASQMAVIDNNETKKLLGFQFITLEKTVKDTALQILKVEGQL</sequence>
<reference evidence="5" key="1">
    <citation type="journal article" date="2016" name="Proc. Natl. Acad. Sci. U.S.A.">
        <title>Comparative genomics of biotechnologically important yeasts.</title>
        <authorList>
            <person name="Riley R."/>
            <person name="Haridas S."/>
            <person name="Wolfe K.H."/>
            <person name="Lopes M.R."/>
            <person name="Hittinger C.T."/>
            <person name="Goeker M."/>
            <person name="Salamov A.A."/>
            <person name="Wisecaver J.H."/>
            <person name="Long T.M."/>
            <person name="Calvey C.H."/>
            <person name="Aerts A.L."/>
            <person name="Barry K.W."/>
            <person name="Choi C."/>
            <person name="Clum A."/>
            <person name="Coughlan A.Y."/>
            <person name="Deshpande S."/>
            <person name="Douglass A.P."/>
            <person name="Hanson S.J."/>
            <person name="Klenk H.-P."/>
            <person name="LaButti K.M."/>
            <person name="Lapidus A."/>
            <person name="Lindquist E.A."/>
            <person name="Lipzen A.M."/>
            <person name="Meier-Kolthoff J.P."/>
            <person name="Ohm R.A."/>
            <person name="Otillar R.P."/>
            <person name="Pangilinan J.L."/>
            <person name="Peng Y."/>
            <person name="Rokas A."/>
            <person name="Rosa C.A."/>
            <person name="Scheuner C."/>
            <person name="Sibirny A.A."/>
            <person name="Slot J.C."/>
            <person name="Stielow J.B."/>
            <person name="Sun H."/>
            <person name="Kurtzman C.P."/>
            <person name="Blackwell M."/>
            <person name="Grigoriev I.V."/>
            <person name="Jeffries T.W."/>
        </authorList>
    </citation>
    <scope>NUCLEOTIDE SEQUENCE [LARGE SCALE GENOMIC DNA]</scope>
    <source>
        <strain evidence="5">NRRL Y-1626</strain>
    </source>
</reference>
<organism evidence="4 5">
    <name type="scientific">Hanseniaspora valbyensis NRRL Y-1626</name>
    <dbReference type="NCBI Taxonomy" id="766949"/>
    <lineage>
        <taxon>Eukaryota</taxon>
        <taxon>Fungi</taxon>
        <taxon>Dikarya</taxon>
        <taxon>Ascomycota</taxon>
        <taxon>Saccharomycotina</taxon>
        <taxon>Saccharomycetes</taxon>
        <taxon>Saccharomycodales</taxon>
        <taxon>Saccharomycodaceae</taxon>
        <taxon>Hanseniaspora</taxon>
    </lineage>
</organism>
<dbReference type="Gene3D" id="3.40.50.720">
    <property type="entry name" value="NAD(P)-binding Rossmann-like Domain"/>
    <property type="match status" value="1"/>
</dbReference>
<protein>
    <submittedName>
        <fullName evidence="4">NAD(P)-binding protein</fullName>
    </submittedName>
</protein>
<dbReference type="InterPro" id="IPR001509">
    <property type="entry name" value="Epimerase_deHydtase"/>
</dbReference>
<evidence type="ECO:0000313" key="4">
    <source>
        <dbReference type="EMBL" id="OBA25186.1"/>
    </source>
</evidence>
<dbReference type="SUPFAM" id="SSF51735">
    <property type="entry name" value="NAD(P)-binding Rossmann-fold domains"/>
    <property type="match status" value="1"/>
</dbReference>
<dbReference type="Pfam" id="PF01370">
    <property type="entry name" value="Epimerase"/>
    <property type="match status" value="1"/>
</dbReference>
<dbReference type="PANTHER" id="PTHR10366">
    <property type="entry name" value="NAD DEPENDENT EPIMERASE/DEHYDRATASE"/>
    <property type="match status" value="1"/>
</dbReference>